<accession>A0A1W2AEP0</accession>
<organism evidence="1 2">
    <name type="scientific">Desulfocicer vacuolatum DSM 3385</name>
    <dbReference type="NCBI Taxonomy" id="1121400"/>
    <lineage>
        <taxon>Bacteria</taxon>
        <taxon>Pseudomonadati</taxon>
        <taxon>Thermodesulfobacteriota</taxon>
        <taxon>Desulfobacteria</taxon>
        <taxon>Desulfobacterales</taxon>
        <taxon>Desulfobacteraceae</taxon>
        <taxon>Desulfocicer</taxon>
    </lineage>
</organism>
<name>A0A1W2AEP0_9BACT</name>
<dbReference type="RefSeq" id="WP_084067466.1">
    <property type="nucleotide sequence ID" value="NZ_FWXY01000005.1"/>
</dbReference>
<proteinExistence type="predicted"/>
<dbReference type="OrthoDB" id="5420349at2"/>
<dbReference type="AlphaFoldDB" id="A0A1W2AEP0"/>
<sequence length="98" mass="10737">MIIISNVTYPPESAKEVARRFLTAPVLPDYLTKKGPYISADVKKGIHSITFYELDNARLAQGLVAVGESMAVYIGVPGYKYEIKTYLEIEEGLGIIGA</sequence>
<evidence type="ECO:0000313" key="2">
    <source>
        <dbReference type="Proteomes" id="UP000192418"/>
    </source>
</evidence>
<protein>
    <submittedName>
        <fullName evidence="1">Uncharacterized protein</fullName>
    </submittedName>
</protein>
<dbReference type="EMBL" id="FWXY01000005">
    <property type="protein sequence ID" value="SMC58911.1"/>
    <property type="molecule type" value="Genomic_DNA"/>
</dbReference>
<gene>
    <name evidence="1" type="ORF">SAMN02746065_10510</name>
</gene>
<keyword evidence="2" id="KW-1185">Reference proteome</keyword>
<dbReference type="Proteomes" id="UP000192418">
    <property type="component" value="Unassembled WGS sequence"/>
</dbReference>
<reference evidence="1 2" key="1">
    <citation type="submission" date="2017-04" db="EMBL/GenBank/DDBJ databases">
        <authorList>
            <person name="Afonso C.L."/>
            <person name="Miller P.J."/>
            <person name="Scott M.A."/>
            <person name="Spackman E."/>
            <person name="Goraichik I."/>
            <person name="Dimitrov K.M."/>
            <person name="Suarez D.L."/>
            <person name="Swayne D.E."/>
        </authorList>
    </citation>
    <scope>NUCLEOTIDE SEQUENCE [LARGE SCALE GENOMIC DNA]</scope>
    <source>
        <strain evidence="1 2">DSM 3385</strain>
    </source>
</reference>
<evidence type="ECO:0000313" key="1">
    <source>
        <dbReference type="EMBL" id="SMC58911.1"/>
    </source>
</evidence>